<proteinExistence type="predicted"/>
<gene>
    <name evidence="1" type="ORF">C9J01_10865</name>
</gene>
<dbReference type="AlphaFoldDB" id="A0A2T3NFL1"/>
<evidence type="ECO:0000313" key="2">
    <source>
        <dbReference type="Proteomes" id="UP000241346"/>
    </source>
</evidence>
<evidence type="ECO:0000313" key="1">
    <source>
        <dbReference type="EMBL" id="PSW13340.1"/>
    </source>
</evidence>
<protein>
    <submittedName>
        <fullName evidence="1">Uncharacterized protein</fullName>
    </submittedName>
</protein>
<reference evidence="1 2" key="1">
    <citation type="submission" date="2018-03" db="EMBL/GenBank/DDBJ databases">
        <title>Whole genome sequencing of Histamine producing bacteria.</title>
        <authorList>
            <person name="Butler K."/>
        </authorList>
    </citation>
    <scope>NUCLEOTIDE SEQUENCE [LARGE SCALE GENOMIC DNA]</scope>
    <source>
        <strain evidence="1 2">DSM 19138</strain>
    </source>
</reference>
<comment type="caution">
    <text evidence="1">The sequence shown here is derived from an EMBL/GenBank/DDBJ whole genome shotgun (WGS) entry which is preliminary data.</text>
</comment>
<name>A0A2T3NFL1_9GAMM</name>
<dbReference type="EMBL" id="PYMB01000003">
    <property type="protein sequence ID" value="PSW13340.1"/>
    <property type="molecule type" value="Genomic_DNA"/>
</dbReference>
<organism evidence="1 2">
    <name type="scientific">Photobacterium rosenbergii</name>
    <dbReference type="NCBI Taxonomy" id="294936"/>
    <lineage>
        <taxon>Bacteria</taxon>
        <taxon>Pseudomonadati</taxon>
        <taxon>Pseudomonadota</taxon>
        <taxon>Gammaproteobacteria</taxon>
        <taxon>Vibrionales</taxon>
        <taxon>Vibrionaceae</taxon>
        <taxon>Photobacterium</taxon>
    </lineage>
</organism>
<dbReference type="RefSeq" id="WP_146157077.1">
    <property type="nucleotide sequence ID" value="NZ_PYMB01000003.1"/>
</dbReference>
<sequence>MIKPIINSEFMQFYNCQMEEKQAIEYGYKLLSSLDNIADQIKLEVGEEGLELLTSYHSTRWALLRYLSYLEQSNQMLTVLDAEIFATYLFTNLRDFEQLIDEEFSEYGF</sequence>
<dbReference type="Proteomes" id="UP000241346">
    <property type="component" value="Unassembled WGS sequence"/>
</dbReference>
<accession>A0A2T3NFL1</accession>